<comment type="subcellular location">
    <subcellularLocation>
        <location evidence="1">Membrane</location>
    </subcellularLocation>
</comment>
<evidence type="ECO:0000256" key="1">
    <source>
        <dbReference type="ARBA" id="ARBA00004370"/>
    </source>
</evidence>
<dbReference type="FunFam" id="4.10.410.10:FF:000004">
    <property type="entry name" value="Tissue factor pathway inhibitor"/>
    <property type="match status" value="1"/>
</dbReference>
<dbReference type="Pfam" id="PF07502">
    <property type="entry name" value="MANEC"/>
    <property type="match status" value="1"/>
</dbReference>
<gene>
    <name evidence="13" type="primary">spint2</name>
    <name evidence="14" type="synonym">LOC115052741</name>
</gene>
<dbReference type="OrthoDB" id="196393at2759"/>
<dbReference type="PROSITE" id="PS50279">
    <property type="entry name" value="BPTI_KUNITZ_2"/>
    <property type="match status" value="3"/>
</dbReference>
<feature type="domain" description="MANSC" evidence="12">
    <location>
        <begin position="24"/>
        <end position="109"/>
    </location>
</feature>
<dbReference type="Pfam" id="PF00014">
    <property type="entry name" value="Kunitz_BPTI"/>
    <property type="match status" value="3"/>
</dbReference>
<evidence type="ECO:0000313" key="13">
    <source>
        <dbReference type="Ensembl" id="ENSENLP00000029280.1"/>
    </source>
</evidence>
<evidence type="ECO:0000256" key="3">
    <source>
        <dbReference type="ARBA" id="ARBA00022729"/>
    </source>
</evidence>
<organism evidence="13 15">
    <name type="scientific">Echeneis naucrates</name>
    <name type="common">Live sharksucker</name>
    <dbReference type="NCBI Taxonomy" id="173247"/>
    <lineage>
        <taxon>Eukaryota</taxon>
        <taxon>Metazoa</taxon>
        <taxon>Chordata</taxon>
        <taxon>Craniata</taxon>
        <taxon>Vertebrata</taxon>
        <taxon>Euteleostomi</taxon>
        <taxon>Actinopterygii</taxon>
        <taxon>Neopterygii</taxon>
        <taxon>Teleostei</taxon>
        <taxon>Neoteleostei</taxon>
        <taxon>Acanthomorphata</taxon>
        <taxon>Carangaria</taxon>
        <taxon>Carangiformes</taxon>
        <taxon>Echeneidae</taxon>
        <taxon>Echeneis</taxon>
    </lineage>
</organism>
<keyword evidence="5 9" id="KW-0472">Membrane</keyword>
<dbReference type="PRINTS" id="PR00759">
    <property type="entry name" value="BASICPTASE"/>
</dbReference>
<keyword evidence="3 10" id="KW-0732">Signal</keyword>
<evidence type="ECO:0000256" key="10">
    <source>
        <dbReference type="SAM" id="SignalP"/>
    </source>
</evidence>
<protein>
    <submittedName>
        <fullName evidence="13">Papilin-like</fullName>
    </submittedName>
</protein>
<keyword evidence="15" id="KW-1185">Reference proteome</keyword>
<feature type="chain" id="PRO_5044624772" evidence="10">
    <location>
        <begin position="22"/>
        <end position="427"/>
    </location>
</feature>
<dbReference type="PROSITE" id="PS00280">
    <property type="entry name" value="BPTI_KUNITZ_1"/>
    <property type="match status" value="3"/>
</dbReference>
<dbReference type="OMA" id="CDWDQST"/>
<accession>A0A665VC93</accession>
<name>A0A665VC93_ECHNA</name>
<evidence type="ECO:0000256" key="9">
    <source>
        <dbReference type="SAM" id="Phobius"/>
    </source>
</evidence>
<dbReference type="SMART" id="SM00765">
    <property type="entry name" value="MANEC"/>
    <property type="match status" value="1"/>
</dbReference>
<feature type="domain" description="BPTI/Kunitz inhibitor" evidence="11">
    <location>
        <begin position="228"/>
        <end position="278"/>
    </location>
</feature>
<dbReference type="InterPro" id="IPR036880">
    <property type="entry name" value="Kunitz_BPTI_sf"/>
</dbReference>
<evidence type="ECO:0000313" key="14">
    <source>
        <dbReference type="Ensembl" id="ENSENLP00000034290.1"/>
    </source>
</evidence>
<keyword evidence="4" id="KW-0722">Serine protease inhibitor</keyword>
<evidence type="ECO:0000259" key="11">
    <source>
        <dbReference type="PROSITE" id="PS50279"/>
    </source>
</evidence>
<dbReference type="InterPro" id="IPR013980">
    <property type="entry name" value="MANSC_dom"/>
</dbReference>
<reference evidence="13" key="1">
    <citation type="submission" date="2021-04" db="EMBL/GenBank/DDBJ databases">
        <authorList>
            <consortium name="Wellcome Sanger Institute Data Sharing"/>
        </authorList>
    </citation>
    <scope>NUCLEOTIDE SEQUENCE [LARGE SCALE GENOMIC DNA]</scope>
</reference>
<feature type="signal peptide" evidence="10">
    <location>
        <begin position="1"/>
        <end position="21"/>
    </location>
</feature>
<feature type="region of interest" description="Disordered" evidence="8">
    <location>
        <begin position="398"/>
        <end position="427"/>
    </location>
</feature>
<dbReference type="SUPFAM" id="SSF57362">
    <property type="entry name" value="BPTI-like"/>
    <property type="match status" value="3"/>
</dbReference>
<dbReference type="InterPro" id="IPR020901">
    <property type="entry name" value="Prtase_inh_Kunz-CS"/>
</dbReference>
<keyword evidence="9" id="KW-0812">Transmembrane</keyword>
<dbReference type="PANTHER" id="PTHR47247:SF1">
    <property type="entry name" value="KUNITZ-TYPE PROTEASE INHIBITOR 2"/>
    <property type="match status" value="1"/>
</dbReference>
<feature type="domain" description="BPTI/Kunitz inhibitor" evidence="11">
    <location>
        <begin position="300"/>
        <end position="350"/>
    </location>
</feature>
<dbReference type="Ensembl" id="ENSENLT00000035231.1">
    <property type="protein sequence ID" value="ENSENLP00000034290.1"/>
    <property type="gene ID" value="ENSENLG00000015025.1"/>
</dbReference>
<dbReference type="Gene3D" id="4.10.410.10">
    <property type="entry name" value="Pancreatic trypsin inhibitor Kunitz domain"/>
    <property type="match status" value="3"/>
</dbReference>
<dbReference type="InterPro" id="IPR011106">
    <property type="entry name" value="MANSC_N"/>
</dbReference>
<feature type="domain" description="BPTI/Kunitz inhibitor" evidence="11">
    <location>
        <begin position="143"/>
        <end position="193"/>
    </location>
</feature>
<evidence type="ECO:0000256" key="7">
    <source>
        <dbReference type="ARBA" id="ARBA00023180"/>
    </source>
</evidence>
<dbReference type="SMART" id="SM00131">
    <property type="entry name" value="KU"/>
    <property type="match status" value="3"/>
</dbReference>
<evidence type="ECO:0000256" key="6">
    <source>
        <dbReference type="ARBA" id="ARBA00023157"/>
    </source>
</evidence>
<dbReference type="Ensembl" id="ENSENLT00000030152.1">
    <property type="protein sequence ID" value="ENSENLP00000029280.1"/>
    <property type="gene ID" value="ENSENLG00000013067.1"/>
</dbReference>
<evidence type="ECO:0000256" key="4">
    <source>
        <dbReference type="ARBA" id="ARBA00022900"/>
    </source>
</evidence>
<feature type="transmembrane region" description="Helical" evidence="9">
    <location>
        <begin position="363"/>
        <end position="385"/>
    </location>
</feature>
<keyword evidence="9" id="KW-1133">Transmembrane helix</keyword>
<dbReference type="InterPro" id="IPR002223">
    <property type="entry name" value="Kunitz_BPTI"/>
</dbReference>
<dbReference type="PANTHER" id="PTHR47247">
    <property type="entry name" value="KUNITZ-TYPE PROTEASE INHIBITOR 2"/>
    <property type="match status" value="1"/>
</dbReference>
<dbReference type="Proteomes" id="UP000472264">
    <property type="component" value="Chromosome 13"/>
</dbReference>
<evidence type="ECO:0000256" key="5">
    <source>
        <dbReference type="ARBA" id="ARBA00023136"/>
    </source>
</evidence>
<dbReference type="FunFam" id="4.10.410.10:FF:000020">
    <property type="entry name" value="Collagen, type VI, alpha 3"/>
    <property type="match status" value="2"/>
</dbReference>
<dbReference type="PROSITE" id="PS50986">
    <property type="entry name" value="MANSC"/>
    <property type="match status" value="1"/>
</dbReference>
<sequence length="427" mass="47282">MSRHFRVGFLMLCVLVWSGLAIECDWDQSIDPEQGVDLGAQGVEVLQLDGPAEVTSPESCRAACCGQPGCDLALVGYPADGSPQCQLVSCGAPGRDACVLQPSSQFKVYRRTVRREAADAKPHIVPLQNFQEPPSNETNNIRCRLPMKVGSCRAAFPKFYYDVTSQRCRSFIYGGCNANANNFESREACEAACNGVTGSVLPDESTRTPPHDQSFNPMMSADQYTESCEVEPQVGPCKAAFHHWYYNSKTKKCEPFIFGGCRGNKNNYISKESCMETCSVSILPSSERSSADDDEYKYQCMVTSDPGPCRAAFTKFFYNHDTDTCQTFVFGGCRGNQNRYDTEQDCMNRCSKGGSFESQPRNIWFSVTLAALSALLLVTLVLILLRRRRLSRRLSSVSDKEELLPDLDEQSSVESLTVPESPKPDKA</sequence>
<keyword evidence="6" id="KW-1015">Disulfide bond</keyword>
<dbReference type="GO" id="GO:0004867">
    <property type="term" value="F:serine-type endopeptidase inhibitor activity"/>
    <property type="evidence" value="ECO:0007669"/>
    <property type="project" value="UniProtKB-KW"/>
</dbReference>
<keyword evidence="7" id="KW-0325">Glycoprotein</keyword>
<reference evidence="13" key="2">
    <citation type="submission" date="2025-05" db="UniProtKB">
        <authorList>
            <consortium name="Ensembl"/>
        </authorList>
    </citation>
    <scope>IDENTIFICATION</scope>
</reference>
<proteinExistence type="predicted"/>
<keyword evidence="2" id="KW-0646">Protease inhibitor</keyword>
<dbReference type="GO" id="GO:0016020">
    <property type="term" value="C:membrane"/>
    <property type="evidence" value="ECO:0007669"/>
    <property type="project" value="UniProtKB-SubCell"/>
</dbReference>
<dbReference type="CDD" id="cd00109">
    <property type="entry name" value="Kunitz-type"/>
    <property type="match status" value="1"/>
</dbReference>
<evidence type="ECO:0000256" key="2">
    <source>
        <dbReference type="ARBA" id="ARBA00022690"/>
    </source>
</evidence>
<evidence type="ECO:0000256" key="8">
    <source>
        <dbReference type="SAM" id="MobiDB-lite"/>
    </source>
</evidence>
<evidence type="ECO:0000313" key="15">
    <source>
        <dbReference type="Proteomes" id="UP000472264"/>
    </source>
</evidence>
<evidence type="ECO:0000259" key="12">
    <source>
        <dbReference type="PROSITE" id="PS50986"/>
    </source>
</evidence>
<dbReference type="AlphaFoldDB" id="A0A665VC93"/>